<keyword evidence="10 14" id="KW-0573">Peptidoglycan synthesis</keyword>
<dbReference type="InterPro" id="IPR050515">
    <property type="entry name" value="Beta-lactam/transpept"/>
</dbReference>
<keyword evidence="6 14" id="KW-0645">Protease</keyword>
<dbReference type="AlphaFoldDB" id="A6F3V5"/>
<dbReference type="InterPro" id="IPR005311">
    <property type="entry name" value="PBP_dimer"/>
</dbReference>
<evidence type="ECO:0000259" key="16">
    <source>
        <dbReference type="Pfam" id="PF03717"/>
    </source>
</evidence>
<keyword evidence="7 14" id="KW-0812">Transmembrane</keyword>
<evidence type="ECO:0000256" key="10">
    <source>
        <dbReference type="ARBA" id="ARBA00022984"/>
    </source>
</evidence>
<evidence type="ECO:0000256" key="9">
    <source>
        <dbReference type="ARBA" id="ARBA00022960"/>
    </source>
</evidence>
<keyword evidence="14" id="KW-0479">Metal-binding</keyword>
<evidence type="ECO:0000256" key="5">
    <source>
        <dbReference type="ARBA" id="ARBA00022645"/>
    </source>
</evidence>
<dbReference type="GO" id="GO:0006508">
    <property type="term" value="P:proteolysis"/>
    <property type="evidence" value="ECO:0007669"/>
    <property type="project" value="UniProtKB-KW"/>
</dbReference>
<protein>
    <recommendedName>
        <fullName evidence="14">Peptidoglycan D,D-transpeptidase MrdA</fullName>
        <ecNumber evidence="14">3.4.16.4</ecNumber>
    </recommendedName>
    <alternativeName>
        <fullName evidence="14">Penicillin-binding protein 2</fullName>
        <shortName evidence="14">PBP-2</shortName>
    </alternativeName>
</protein>
<accession>A6F3V5</accession>
<evidence type="ECO:0000259" key="15">
    <source>
        <dbReference type="Pfam" id="PF00905"/>
    </source>
</evidence>
<keyword evidence="17" id="KW-0132">Cell division</keyword>
<evidence type="ECO:0000256" key="6">
    <source>
        <dbReference type="ARBA" id="ARBA00022670"/>
    </source>
</evidence>
<dbReference type="PANTHER" id="PTHR30627">
    <property type="entry name" value="PEPTIDOGLYCAN D,D-TRANSPEPTIDASE"/>
    <property type="match status" value="1"/>
</dbReference>
<dbReference type="InterPro" id="IPR017790">
    <property type="entry name" value="Penicillin-binding_protein_2"/>
</dbReference>
<proteinExistence type="inferred from homology"/>
<evidence type="ECO:0000256" key="14">
    <source>
        <dbReference type="HAMAP-Rule" id="MF_02081"/>
    </source>
</evidence>
<name>A6F3V5_9GAMM</name>
<reference evidence="17 18" key="1">
    <citation type="submission" date="2007-06" db="EMBL/GenBank/DDBJ databases">
        <authorList>
            <person name="Green D."/>
            <person name="Ferriera S."/>
            <person name="Johnson J."/>
            <person name="Kravitz S."/>
            <person name="Beeson K."/>
            <person name="Sutton G."/>
            <person name="Rogers Y.-H."/>
            <person name="Friedman R."/>
            <person name="Frazier M."/>
            <person name="Venter J.C."/>
        </authorList>
    </citation>
    <scope>NUCLEOTIDE SEQUENCE [LARGE SCALE GENOMIC DNA]</scope>
    <source>
        <strain evidence="17 18">DG893</strain>
    </source>
</reference>
<evidence type="ECO:0000313" key="18">
    <source>
        <dbReference type="Proteomes" id="UP000005856"/>
    </source>
</evidence>
<evidence type="ECO:0000313" key="17">
    <source>
        <dbReference type="EMBL" id="EDM46594.1"/>
    </source>
</evidence>
<keyword evidence="12 14" id="KW-0472">Membrane</keyword>
<feature type="domain" description="Penicillin-binding protein dimerisation" evidence="16">
    <location>
        <begin position="64"/>
        <end position="234"/>
    </location>
</feature>
<evidence type="ECO:0000256" key="13">
    <source>
        <dbReference type="ARBA" id="ARBA00023316"/>
    </source>
</evidence>
<dbReference type="PANTHER" id="PTHR30627:SF2">
    <property type="entry name" value="PEPTIDOGLYCAN D,D-TRANSPEPTIDASE MRDA"/>
    <property type="match status" value="1"/>
</dbReference>
<comment type="pathway">
    <text evidence="14">Cell wall biogenesis; peptidoglycan biosynthesis.</text>
</comment>
<evidence type="ECO:0000256" key="11">
    <source>
        <dbReference type="ARBA" id="ARBA00022989"/>
    </source>
</evidence>
<sequence length="630" mass="69938">MPWGEFKDIAAERRLFQRRAFVMLLLVFVLLGVLIARMYHLQVVEHDIYTTLSDKNRVQVQSVAPPRGLVYDRNDVLLAENRPVFSVTLVPERVGDMEQTLSKLRGMLSISEEDMERFQRRLLEPRRPFQELPLRYDLDEQEIARLAVHRHELPGVEVSAELVRYYPHSTLTAHALGYVGRINRQELQRIDPVNYAGTNYIGKSGVERFYEELLHGQVGYQHVETNARGRTLRVLERENPVPGEDIQLHMDLRLQRLAHDLLDGRRGAIIAIEPSTGGILALASVPGFDANLFVTGIGVEAYRSLSSSVDKPLFNRALRGQYPPGSTLKPMLAIAALDSNAVTRDKTIWDPGYYQLNSGGRRWRDWKRGGHGWVDLKSAVAQSCDIYFYEAAVTMGVDTMHQYLSDFGFGEDATLDVAGALSGLLPSSDWKRAIHSEPWYPGDSVNLGIGQGFMLATPLQLATATSVIANRGHWAEPRLLKDIKGDQSIDEVLPTGTHQSIELENPDDWEFVVESMAEVMHGSKGTARGAARGAPYRMAGKTGTAQVFSLAEDEEYDEEEIRERLRDHALFVGFAPVEDPKIAVAVIVENGGSGSGTAAPVARAMFDAWLLDFSEAGSELVAGSSAEGSN</sequence>
<dbReference type="GO" id="GO:0051301">
    <property type="term" value="P:cell division"/>
    <property type="evidence" value="ECO:0007669"/>
    <property type="project" value="UniProtKB-KW"/>
</dbReference>
<dbReference type="SUPFAM" id="SSF56519">
    <property type="entry name" value="Penicillin binding protein dimerisation domain"/>
    <property type="match status" value="1"/>
</dbReference>
<evidence type="ECO:0000256" key="8">
    <source>
        <dbReference type="ARBA" id="ARBA00022801"/>
    </source>
</evidence>
<dbReference type="GO" id="GO:0008360">
    <property type="term" value="P:regulation of cell shape"/>
    <property type="evidence" value="ECO:0007669"/>
    <property type="project" value="UniProtKB-KW"/>
</dbReference>
<dbReference type="GO" id="GO:0008270">
    <property type="term" value="F:zinc ion binding"/>
    <property type="evidence" value="ECO:0007669"/>
    <property type="project" value="UniProtKB-UniRule"/>
</dbReference>
<dbReference type="Proteomes" id="UP000005856">
    <property type="component" value="Unassembled WGS sequence"/>
</dbReference>
<dbReference type="eggNOG" id="COG0768">
    <property type="taxonomic scope" value="Bacteria"/>
</dbReference>
<dbReference type="OrthoDB" id="9789078at2"/>
<dbReference type="InterPro" id="IPR012338">
    <property type="entry name" value="Beta-lactam/transpept-like"/>
</dbReference>
<comment type="caution">
    <text evidence="17">The sequence shown here is derived from an EMBL/GenBank/DDBJ whole genome shotgun (WGS) entry which is preliminary data.</text>
</comment>
<dbReference type="InterPro" id="IPR001460">
    <property type="entry name" value="PCN-bd_Tpept"/>
</dbReference>
<dbReference type="RefSeq" id="WP_007154939.1">
    <property type="nucleotide sequence ID" value="NZ_ABCP01000035.1"/>
</dbReference>
<dbReference type="GO" id="GO:0071972">
    <property type="term" value="F:peptidoglycan L,D-transpeptidase activity"/>
    <property type="evidence" value="ECO:0007669"/>
    <property type="project" value="TreeGrafter"/>
</dbReference>
<keyword evidence="18" id="KW-1185">Reference proteome</keyword>
<feature type="transmembrane region" description="Helical" evidence="14">
    <location>
        <begin position="20"/>
        <end position="39"/>
    </location>
</feature>
<dbReference type="NCBIfam" id="TIGR03423">
    <property type="entry name" value="pbp2_mrdA"/>
    <property type="match status" value="1"/>
</dbReference>
<keyword evidence="11 14" id="KW-1133">Transmembrane helix</keyword>
<dbReference type="Gene3D" id="3.30.1390.30">
    <property type="entry name" value="Penicillin-binding protein 2a, domain 3"/>
    <property type="match status" value="1"/>
</dbReference>
<dbReference type="Gene3D" id="3.40.710.10">
    <property type="entry name" value="DD-peptidase/beta-lactamase superfamily"/>
    <property type="match status" value="1"/>
</dbReference>
<comment type="cofactor">
    <cofactor evidence="14">
        <name>Zn(2+)</name>
        <dbReference type="ChEBI" id="CHEBI:29105"/>
    </cofactor>
    <text evidence="14">Binds one Zn(2+) ion per subunit.</text>
</comment>
<dbReference type="GO" id="GO:0009002">
    <property type="term" value="F:serine-type D-Ala-D-Ala carboxypeptidase activity"/>
    <property type="evidence" value="ECO:0007669"/>
    <property type="project" value="UniProtKB-UniRule"/>
</dbReference>
<dbReference type="HAMAP" id="MF_02081">
    <property type="entry name" value="MrdA_transpept"/>
    <property type="match status" value="1"/>
</dbReference>
<dbReference type="STRING" id="443152.MDG893_12373"/>
<comment type="subcellular location">
    <subcellularLocation>
        <location evidence="14">Cell inner membrane</location>
        <topology evidence="14">Single-pass membrane protein</topology>
    </subcellularLocation>
    <subcellularLocation>
        <location evidence="2">Cell membrane</location>
    </subcellularLocation>
    <subcellularLocation>
        <location evidence="1">Membrane</location>
        <topology evidence="1">Single-pass membrane protein</topology>
    </subcellularLocation>
</comment>
<feature type="binding site" evidence="14">
    <location>
        <position position="365"/>
    </location>
    <ligand>
        <name>Zn(2+)</name>
        <dbReference type="ChEBI" id="CHEBI:29105"/>
    </ligand>
</feature>
<keyword evidence="9 14" id="KW-0133">Cell shape</keyword>
<feature type="active site" description="Acyl-ester intermediate" evidence="14">
    <location>
        <position position="326"/>
    </location>
</feature>
<evidence type="ECO:0000256" key="3">
    <source>
        <dbReference type="ARBA" id="ARBA00022475"/>
    </source>
</evidence>
<keyword evidence="4 14" id="KW-0997">Cell inner membrane</keyword>
<keyword evidence="17" id="KW-0131">Cell cycle</keyword>
<keyword evidence="8 14" id="KW-0378">Hydrolase</keyword>
<dbReference type="GO" id="GO:0005886">
    <property type="term" value="C:plasma membrane"/>
    <property type="evidence" value="ECO:0007669"/>
    <property type="project" value="UniProtKB-SubCell"/>
</dbReference>
<keyword evidence="5 14" id="KW-0121">Carboxypeptidase</keyword>
<keyword evidence="3 14" id="KW-1003">Cell membrane</keyword>
<feature type="binding site" evidence="14">
    <location>
        <position position="350"/>
    </location>
    <ligand>
        <name>Zn(2+)</name>
        <dbReference type="ChEBI" id="CHEBI:29105"/>
    </ligand>
</feature>
<keyword evidence="13 14" id="KW-0961">Cell wall biogenesis/degradation</keyword>
<dbReference type="EC" id="3.4.16.4" evidence="14"/>
<comment type="catalytic activity">
    <reaction evidence="14">
        <text>Preferential cleavage: (Ac)2-L-Lys-D-Ala-|-D-Ala. Also transpeptidation of peptidyl-alanyl moieties that are N-acyl substituents of D-alanine.</text>
        <dbReference type="EC" id="3.4.16.4"/>
    </reaction>
</comment>
<organism evidence="17 18">
    <name type="scientific">Marinobacter algicola DG893</name>
    <dbReference type="NCBI Taxonomy" id="443152"/>
    <lineage>
        <taxon>Bacteria</taxon>
        <taxon>Pseudomonadati</taxon>
        <taxon>Pseudomonadota</taxon>
        <taxon>Gammaproteobacteria</taxon>
        <taxon>Pseudomonadales</taxon>
        <taxon>Marinobacteraceae</taxon>
        <taxon>Marinobacter</taxon>
    </lineage>
</organism>
<feature type="binding site" evidence="14">
    <location>
        <position position="371"/>
    </location>
    <ligand>
        <name>Zn(2+)</name>
        <dbReference type="ChEBI" id="CHEBI:29105"/>
    </ligand>
</feature>
<comment type="function">
    <text evidence="14">Catalyzes cross-linking of the peptidoglycan cell wall.</text>
</comment>
<feature type="binding site" evidence="14">
    <location>
        <position position="384"/>
    </location>
    <ligand>
        <name>Zn(2+)</name>
        <dbReference type="ChEBI" id="CHEBI:29105"/>
    </ligand>
</feature>
<dbReference type="InterPro" id="IPR036138">
    <property type="entry name" value="PBP_dimer_sf"/>
</dbReference>
<dbReference type="Pfam" id="PF00905">
    <property type="entry name" value="Transpeptidase"/>
    <property type="match status" value="1"/>
</dbReference>
<dbReference type="UniPathway" id="UPA00219"/>
<evidence type="ECO:0000256" key="1">
    <source>
        <dbReference type="ARBA" id="ARBA00004167"/>
    </source>
</evidence>
<dbReference type="Gene3D" id="3.90.1310.10">
    <property type="entry name" value="Penicillin-binding protein 2a (Domain 2)"/>
    <property type="match status" value="1"/>
</dbReference>
<dbReference type="GO" id="GO:0008658">
    <property type="term" value="F:penicillin binding"/>
    <property type="evidence" value="ECO:0007669"/>
    <property type="project" value="UniProtKB-UniRule"/>
</dbReference>
<dbReference type="EMBL" id="ABCP01000035">
    <property type="protein sequence ID" value="EDM46594.1"/>
    <property type="molecule type" value="Genomic_DNA"/>
</dbReference>
<dbReference type="GO" id="GO:0071555">
    <property type="term" value="P:cell wall organization"/>
    <property type="evidence" value="ECO:0007669"/>
    <property type="project" value="UniProtKB-KW"/>
</dbReference>
<comment type="similarity">
    <text evidence="14">Belongs to the transpeptidase family. MrdA subfamily.</text>
</comment>
<dbReference type="SUPFAM" id="SSF56601">
    <property type="entry name" value="beta-lactamase/transpeptidase-like"/>
    <property type="match status" value="1"/>
</dbReference>
<evidence type="ECO:0000256" key="12">
    <source>
        <dbReference type="ARBA" id="ARBA00023136"/>
    </source>
</evidence>
<keyword evidence="14" id="KW-0862">Zinc</keyword>
<evidence type="ECO:0000256" key="7">
    <source>
        <dbReference type="ARBA" id="ARBA00022692"/>
    </source>
</evidence>
<feature type="domain" description="Penicillin-binding protein transpeptidase" evidence="15">
    <location>
        <begin position="267"/>
        <end position="606"/>
    </location>
</feature>
<dbReference type="GO" id="GO:0009252">
    <property type="term" value="P:peptidoglycan biosynthetic process"/>
    <property type="evidence" value="ECO:0007669"/>
    <property type="project" value="UniProtKB-UniRule"/>
</dbReference>
<gene>
    <name evidence="14" type="primary">mrdA</name>
    <name evidence="17" type="ORF">MDG893_12373</name>
</gene>
<evidence type="ECO:0000256" key="4">
    <source>
        <dbReference type="ARBA" id="ARBA00022519"/>
    </source>
</evidence>
<dbReference type="Pfam" id="PF03717">
    <property type="entry name" value="PBP_dimer"/>
    <property type="match status" value="1"/>
</dbReference>
<evidence type="ECO:0000256" key="2">
    <source>
        <dbReference type="ARBA" id="ARBA00004236"/>
    </source>
</evidence>